<evidence type="ECO:0000313" key="1">
    <source>
        <dbReference type="EMBL" id="KAK4771620.1"/>
    </source>
</evidence>
<dbReference type="EMBL" id="JAXIOK010000005">
    <property type="protein sequence ID" value="KAK4771620.1"/>
    <property type="molecule type" value="Genomic_DNA"/>
</dbReference>
<keyword evidence="2" id="KW-1185">Reference proteome</keyword>
<evidence type="ECO:0000313" key="2">
    <source>
        <dbReference type="Proteomes" id="UP001345219"/>
    </source>
</evidence>
<dbReference type="AlphaFoldDB" id="A0AAN7QQG6"/>
<reference evidence="1 2" key="1">
    <citation type="journal article" date="2023" name="Hortic Res">
        <title>Pangenome of water caltrop reveals structural variations and asymmetric subgenome divergence after allopolyploidization.</title>
        <authorList>
            <person name="Zhang X."/>
            <person name="Chen Y."/>
            <person name="Wang L."/>
            <person name="Yuan Y."/>
            <person name="Fang M."/>
            <person name="Shi L."/>
            <person name="Lu R."/>
            <person name="Comes H.P."/>
            <person name="Ma Y."/>
            <person name="Chen Y."/>
            <person name="Huang G."/>
            <person name="Zhou Y."/>
            <person name="Zheng Z."/>
            <person name="Qiu Y."/>
        </authorList>
    </citation>
    <scope>NUCLEOTIDE SEQUENCE [LARGE SCALE GENOMIC DNA]</scope>
    <source>
        <tissue evidence="1">Roots</tissue>
    </source>
</reference>
<accession>A0AAN7QQG6</accession>
<protein>
    <submittedName>
        <fullName evidence="1">Uncharacterized protein</fullName>
    </submittedName>
</protein>
<sequence length="139" mass="14255">MLEAGVRPVTGCPGEDAGGGARVAALPVDGGVGGGGAVAEGGRIGSGAGGAILPGAEETLGTEAEGFNRANLDESHGNHRERERVCTLERNQEGRWCGVLNDESSDEGNFGETSLFDSWKKEGTELVLLSLIALPYNNS</sequence>
<name>A0AAN7QQG6_9MYRT</name>
<proteinExistence type="predicted"/>
<gene>
    <name evidence="1" type="ORF">SAY87_032152</name>
</gene>
<comment type="caution">
    <text evidence="1">The sequence shown here is derived from an EMBL/GenBank/DDBJ whole genome shotgun (WGS) entry which is preliminary data.</text>
</comment>
<dbReference type="Proteomes" id="UP001345219">
    <property type="component" value="Chromosome 24"/>
</dbReference>
<organism evidence="1 2">
    <name type="scientific">Trapa incisa</name>
    <dbReference type="NCBI Taxonomy" id="236973"/>
    <lineage>
        <taxon>Eukaryota</taxon>
        <taxon>Viridiplantae</taxon>
        <taxon>Streptophyta</taxon>
        <taxon>Embryophyta</taxon>
        <taxon>Tracheophyta</taxon>
        <taxon>Spermatophyta</taxon>
        <taxon>Magnoliopsida</taxon>
        <taxon>eudicotyledons</taxon>
        <taxon>Gunneridae</taxon>
        <taxon>Pentapetalae</taxon>
        <taxon>rosids</taxon>
        <taxon>malvids</taxon>
        <taxon>Myrtales</taxon>
        <taxon>Lythraceae</taxon>
        <taxon>Trapa</taxon>
    </lineage>
</organism>